<dbReference type="PANTHER" id="PTHR35667:SF1">
    <property type="entry name" value="LEUKEMIA NUP98 FUSION PARTNER 1"/>
    <property type="match status" value="1"/>
</dbReference>
<dbReference type="Pfam" id="PF15419">
    <property type="entry name" value="LNP1"/>
    <property type="match status" value="1"/>
</dbReference>
<dbReference type="AlphaFoldDB" id="U3IX32"/>
<gene>
    <name evidence="2" type="primary">LNP1</name>
</gene>
<dbReference type="OMA" id="EDQDVKC"/>
<name>U3IX32_ANAPP</name>
<dbReference type="STRING" id="8840.ENSAPLP00000011808"/>
<feature type="compositionally biased region" description="Basic residues" evidence="1">
    <location>
        <begin position="131"/>
        <end position="140"/>
    </location>
</feature>
<feature type="compositionally biased region" description="Polar residues" evidence="1">
    <location>
        <begin position="168"/>
        <end position="177"/>
    </location>
</feature>
<dbReference type="InterPro" id="IPR029280">
    <property type="entry name" value="LNP1"/>
</dbReference>
<feature type="compositionally biased region" description="Basic and acidic residues" evidence="1">
    <location>
        <begin position="121"/>
        <end position="130"/>
    </location>
</feature>
<organism evidence="2 3">
    <name type="scientific">Anas platyrhynchos platyrhynchos</name>
    <name type="common">Northern mallard</name>
    <dbReference type="NCBI Taxonomy" id="8840"/>
    <lineage>
        <taxon>Eukaryota</taxon>
        <taxon>Metazoa</taxon>
        <taxon>Chordata</taxon>
        <taxon>Craniata</taxon>
        <taxon>Vertebrata</taxon>
        <taxon>Euteleostomi</taxon>
        <taxon>Archelosauria</taxon>
        <taxon>Archosauria</taxon>
        <taxon>Dinosauria</taxon>
        <taxon>Saurischia</taxon>
        <taxon>Theropoda</taxon>
        <taxon>Coelurosauria</taxon>
        <taxon>Aves</taxon>
        <taxon>Neognathae</taxon>
        <taxon>Galloanserae</taxon>
        <taxon>Anseriformes</taxon>
        <taxon>Anatidae</taxon>
        <taxon>Anatinae</taxon>
        <taxon>Anas</taxon>
    </lineage>
</organism>
<protein>
    <submittedName>
        <fullName evidence="2">Leukemia NUP98 fusion partner 1</fullName>
    </submittedName>
</protein>
<accession>U3IX32</accession>
<dbReference type="HOGENOM" id="CLU_119588_0_0_1"/>
<proteinExistence type="predicted"/>
<dbReference type="PANTHER" id="PTHR35667">
    <property type="entry name" value="LEUKEMIA NUP98 FUSION PARTNER 1"/>
    <property type="match status" value="1"/>
</dbReference>
<sequence>MEYEEDDDISFAKWMSSFWGHNLIDENEKEGRGHKKRQTRHFSERRASLPVRTVCNIPSACLCRRHNHCDMITENVCASRTPSADSSCTEKRSNSIQEFAESFEKQLHFKSKRSVSLQPEGMKERRERERLHLRKSKSHKRMGEKSEPGREQKEDECSEDVAAKYNEQFPSQVNIEK</sequence>
<reference evidence="2" key="3">
    <citation type="submission" date="2025-09" db="UniProtKB">
        <authorList>
            <consortium name="Ensembl"/>
        </authorList>
    </citation>
    <scope>IDENTIFICATION</scope>
</reference>
<evidence type="ECO:0000256" key="1">
    <source>
        <dbReference type="SAM" id="MobiDB-lite"/>
    </source>
</evidence>
<feature type="compositionally biased region" description="Basic and acidic residues" evidence="1">
    <location>
        <begin position="141"/>
        <end position="155"/>
    </location>
</feature>
<feature type="region of interest" description="Disordered" evidence="1">
    <location>
        <begin position="110"/>
        <end position="177"/>
    </location>
</feature>
<keyword evidence="3" id="KW-1185">Reference proteome</keyword>
<reference evidence="2 3" key="1">
    <citation type="submission" date="2017-10" db="EMBL/GenBank/DDBJ databases">
        <title>A new Pekin duck reference genome.</title>
        <authorList>
            <person name="Hou Z.-C."/>
            <person name="Zhou Z.-K."/>
            <person name="Zhu F."/>
            <person name="Hou S.-S."/>
        </authorList>
    </citation>
    <scope>NUCLEOTIDE SEQUENCE [LARGE SCALE GENOMIC DNA]</scope>
</reference>
<dbReference type="Ensembl" id="ENSAPLT00000012540.2">
    <property type="protein sequence ID" value="ENSAPLP00000011808.2"/>
    <property type="gene ID" value="ENSAPLG00000012057.2"/>
</dbReference>
<evidence type="ECO:0000313" key="2">
    <source>
        <dbReference type="Ensembl" id="ENSAPLP00000011808.2"/>
    </source>
</evidence>
<evidence type="ECO:0000313" key="3">
    <source>
        <dbReference type="Proteomes" id="UP000016666"/>
    </source>
</evidence>
<dbReference type="Proteomes" id="UP000016666">
    <property type="component" value="Chromosome 1"/>
</dbReference>
<dbReference type="GeneTree" id="ENSGT00390000007797"/>
<reference evidence="2" key="2">
    <citation type="submission" date="2025-08" db="UniProtKB">
        <authorList>
            <consortium name="Ensembl"/>
        </authorList>
    </citation>
    <scope>IDENTIFICATION</scope>
</reference>